<dbReference type="SMART" id="SM00899">
    <property type="entry name" value="FeoA"/>
    <property type="match status" value="1"/>
</dbReference>
<keyword evidence="1" id="KW-0408">Iron</keyword>
<dbReference type="OrthoDB" id="9811076at2"/>
<dbReference type="GO" id="GO:0046914">
    <property type="term" value="F:transition metal ion binding"/>
    <property type="evidence" value="ECO:0007669"/>
    <property type="project" value="InterPro"/>
</dbReference>
<dbReference type="KEGG" id="wfu:AXE80_06785"/>
<gene>
    <name evidence="3" type="ORF">AXE80_06785</name>
</gene>
<dbReference type="AlphaFoldDB" id="A0A1B1Y5G6"/>
<proteinExistence type="predicted"/>
<dbReference type="STRING" id="1790137.AXE80_06785"/>
<evidence type="ECO:0000313" key="4">
    <source>
        <dbReference type="Proteomes" id="UP000092967"/>
    </source>
</evidence>
<dbReference type="InterPro" id="IPR007167">
    <property type="entry name" value="Fe-transptr_FeoA-like"/>
</dbReference>
<dbReference type="Pfam" id="PF04023">
    <property type="entry name" value="FeoA"/>
    <property type="match status" value="1"/>
</dbReference>
<evidence type="ECO:0000313" key="3">
    <source>
        <dbReference type="EMBL" id="ANW96003.1"/>
    </source>
</evidence>
<dbReference type="EMBL" id="CP014224">
    <property type="protein sequence ID" value="ANW96003.1"/>
    <property type="molecule type" value="Genomic_DNA"/>
</dbReference>
<dbReference type="Proteomes" id="UP000092967">
    <property type="component" value="Chromosome"/>
</dbReference>
<dbReference type="PANTHER" id="PTHR42954:SF2">
    <property type="entry name" value="FE(2+) TRANSPORT PROTEIN A"/>
    <property type="match status" value="1"/>
</dbReference>
<dbReference type="SUPFAM" id="SSF50037">
    <property type="entry name" value="C-terminal domain of transcriptional repressors"/>
    <property type="match status" value="1"/>
</dbReference>
<dbReference type="InterPro" id="IPR038157">
    <property type="entry name" value="FeoA_core_dom"/>
</dbReference>
<keyword evidence="4" id="KW-1185">Reference proteome</keyword>
<dbReference type="Gene3D" id="2.30.30.90">
    <property type="match status" value="1"/>
</dbReference>
<evidence type="ECO:0000259" key="2">
    <source>
        <dbReference type="SMART" id="SM00899"/>
    </source>
</evidence>
<name>A0A1B1Y5G6_9FLAO</name>
<protein>
    <submittedName>
        <fullName evidence="3">Iron transporter</fullName>
    </submittedName>
</protein>
<dbReference type="PANTHER" id="PTHR42954">
    <property type="entry name" value="FE(2+) TRANSPORT PROTEIN A"/>
    <property type="match status" value="1"/>
</dbReference>
<sequence length="76" mass="8444">MKLSTIADLLKGDRAIIKSFNGIDIPLKLIEMGCIEGNYVEVLQRAPLKDPIYLNISGTYLAIRIEVASKIIVEKL</sequence>
<dbReference type="InterPro" id="IPR008988">
    <property type="entry name" value="Transcriptional_repressor_C"/>
</dbReference>
<organism evidence="3 4">
    <name type="scientific">Wenyingzhuangia fucanilytica</name>
    <dbReference type="NCBI Taxonomy" id="1790137"/>
    <lineage>
        <taxon>Bacteria</taxon>
        <taxon>Pseudomonadati</taxon>
        <taxon>Bacteroidota</taxon>
        <taxon>Flavobacteriia</taxon>
        <taxon>Flavobacteriales</taxon>
        <taxon>Flavobacteriaceae</taxon>
        <taxon>Wenyingzhuangia</taxon>
    </lineage>
</organism>
<evidence type="ECO:0000256" key="1">
    <source>
        <dbReference type="ARBA" id="ARBA00023004"/>
    </source>
</evidence>
<accession>A0A1B1Y5G6</accession>
<feature type="domain" description="Ferrous iron transporter FeoA-like" evidence="2">
    <location>
        <begin position="4"/>
        <end position="75"/>
    </location>
</feature>
<reference evidence="3 4" key="1">
    <citation type="submission" date="2016-02" db="EMBL/GenBank/DDBJ databases">
        <authorList>
            <person name="Wen L."/>
            <person name="He K."/>
            <person name="Yang H."/>
        </authorList>
    </citation>
    <scope>NUCLEOTIDE SEQUENCE [LARGE SCALE GENOMIC DNA]</scope>
    <source>
        <strain evidence="3 4">CZ1127</strain>
    </source>
</reference>
<dbReference type="RefSeq" id="WP_068825684.1">
    <property type="nucleotide sequence ID" value="NZ_CP014224.1"/>
</dbReference>
<dbReference type="InterPro" id="IPR052713">
    <property type="entry name" value="FeoA"/>
</dbReference>